<organism evidence="2 3">
    <name type="scientific">Pseudooceanicola pacificus</name>
    <dbReference type="NCBI Taxonomy" id="2676438"/>
    <lineage>
        <taxon>Bacteria</taxon>
        <taxon>Pseudomonadati</taxon>
        <taxon>Pseudomonadota</taxon>
        <taxon>Alphaproteobacteria</taxon>
        <taxon>Rhodobacterales</taxon>
        <taxon>Paracoccaceae</taxon>
        <taxon>Pseudooceanicola</taxon>
    </lineage>
</organism>
<dbReference type="EMBL" id="WNXQ01000001">
    <property type="protein sequence ID" value="MWB76419.1"/>
    <property type="molecule type" value="Genomic_DNA"/>
</dbReference>
<gene>
    <name evidence="2" type="ORF">GLS40_00120</name>
</gene>
<name>A0A844WCL2_9RHOB</name>
<dbReference type="RefSeq" id="WP_160380576.1">
    <property type="nucleotide sequence ID" value="NZ_WNXQ01000001.1"/>
</dbReference>
<reference evidence="2 3" key="1">
    <citation type="submission" date="2019-11" db="EMBL/GenBank/DDBJ databases">
        <title>Pseudooceanicola pacifica sp. nov., isolated from deep-sea sediment of the Pacific Ocean.</title>
        <authorList>
            <person name="Lyu L."/>
        </authorList>
    </citation>
    <scope>NUCLEOTIDE SEQUENCE [LARGE SCALE GENOMIC DNA]</scope>
    <source>
        <strain evidence="2 3">216_PA32_1</strain>
    </source>
</reference>
<dbReference type="Proteomes" id="UP000443843">
    <property type="component" value="Unassembled WGS sequence"/>
</dbReference>
<feature type="signal peptide" evidence="1">
    <location>
        <begin position="1"/>
        <end position="29"/>
    </location>
</feature>
<feature type="chain" id="PRO_5032683388" description="Lipoprotein" evidence="1">
    <location>
        <begin position="30"/>
        <end position="218"/>
    </location>
</feature>
<dbReference type="AlphaFoldDB" id="A0A844WCL2"/>
<evidence type="ECO:0008006" key="4">
    <source>
        <dbReference type="Google" id="ProtNLM"/>
    </source>
</evidence>
<comment type="caution">
    <text evidence="2">The sequence shown here is derived from an EMBL/GenBank/DDBJ whole genome shotgun (WGS) entry which is preliminary data.</text>
</comment>
<keyword evidence="1" id="KW-0732">Signal</keyword>
<evidence type="ECO:0000256" key="1">
    <source>
        <dbReference type="SAM" id="SignalP"/>
    </source>
</evidence>
<evidence type="ECO:0000313" key="2">
    <source>
        <dbReference type="EMBL" id="MWB76419.1"/>
    </source>
</evidence>
<protein>
    <recommendedName>
        <fullName evidence="4">Lipoprotein</fullName>
    </recommendedName>
</protein>
<accession>A0A844WCL2</accession>
<evidence type="ECO:0000313" key="3">
    <source>
        <dbReference type="Proteomes" id="UP000443843"/>
    </source>
</evidence>
<sequence length="218" mass="23431">MTIGTYLPIARLRAALAAGVALTALTACDDVPISIERSAQETQYVAIPASQLWFSVPQVAVAMERRIPGGREQRAGLRNATTLAGDNYLLMQAMPRTTRLQFEKLEERIGGFPAPFTDLDAGTMRSTTDSGGQYFWADYRAGADTICVLGIRRVDSSTRQMPAGLRAVDVMLRNCVRGTAEEALVPLKELGMRRVGGTVSGDSGNNNLMLSPLAAPTP</sequence>
<keyword evidence="3" id="KW-1185">Reference proteome</keyword>
<proteinExistence type="predicted"/>